<comment type="caution">
    <text evidence="1">The sequence shown here is derived from an EMBL/GenBank/DDBJ whole genome shotgun (WGS) entry which is preliminary data.</text>
</comment>
<dbReference type="CDD" id="cd02019">
    <property type="entry name" value="NK"/>
    <property type="match status" value="1"/>
</dbReference>
<organism evidence="1 2">
    <name type="scientific">Saccharibacillus alkalitolerans</name>
    <dbReference type="NCBI Taxonomy" id="2705290"/>
    <lineage>
        <taxon>Bacteria</taxon>
        <taxon>Bacillati</taxon>
        <taxon>Bacillota</taxon>
        <taxon>Bacilli</taxon>
        <taxon>Bacillales</taxon>
        <taxon>Paenibacillaceae</taxon>
        <taxon>Saccharibacillus</taxon>
    </lineage>
</organism>
<dbReference type="InterPro" id="IPR052922">
    <property type="entry name" value="Cytidylate_Kinase-2"/>
</dbReference>
<dbReference type="EMBL" id="JAAFGS010000010">
    <property type="protein sequence ID" value="NGZ77685.1"/>
    <property type="molecule type" value="Genomic_DNA"/>
</dbReference>
<dbReference type="InterPro" id="IPR027417">
    <property type="entry name" value="P-loop_NTPase"/>
</dbReference>
<dbReference type="SUPFAM" id="SSF52540">
    <property type="entry name" value="P-loop containing nucleoside triphosphate hydrolases"/>
    <property type="match status" value="1"/>
</dbReference>
<dbReference type="Gene3D" id="3.40.50.300">
    <property type="entry name" value="P-loop containing nucleotide triphosphate hydrolases"/>
    <property type="match status" value="1"/>
</dbReference>
<evidence type="ECO:0000313" key="2">
    <source>
        <dbReference type="Proteomes" id="UP000800303"/>
    </source>
</evidence>
<evidence type="ECO:0000313" key="1">
    <source>
        <dbReference type="EMBL" id="NGZ77685.1"/>
    </source>
</evidence>
<dbReference type="RefSeq" id="WP_166278553.1">
    <property type="nucleotide sequence ID" value="NZ_JAAFGS010000010.1"/>
</dbReference>
<reference evidence="1 2" key="1">
    <citation type="submission" date="2020-01" db="EMBL/GenBank/DDBJ databases">
        <title>Polyphasic characterisation and genomic insights into a novel alkali tolerant bacterium VR-M41.</title>
        <authorList>
            <person name="Vemuluri V.R."/>
        </authorList>
    </citation>
    <scope>NUCLEOTIDE SEQUENCE [LARGE SCALE GENOMIC DNA]</scope>
    <source>
        <strain evidence="1 2">VR-M41</strain>
    </source>
</reference>
<keyword evidence="2" id="KW-1185">Reference proteome</keyword>
<accession>A0ABX0FCE6</accession>
<dbReference type="Proteomes" id="UP000800303">
    <property type="component" value="Unassembled WGS sequence"/>
</dbReference>
<gene>
    <name evidence="1" type="ORF">GYN08_20540</name>
</gene>
<protein>
    <recommendedName>
        <fullName evidence="3">DNA topology modulation protein FlaR</fullName>
    </recommendedName>
</protein>
<name>A0ABX0FCE6_9BACL</name>
<sequence length="169" mass="19685">MKADKIFIVGIVASGKTTLARRLSEGTGIAWHELDDIVHRRLPTDAAGSKRTPEEQREAIGRIDREGSWIFEGTDRASYSYLYGMADLVIFLDPPLWKRRIRIMTRFLKQKTGREASRYTPDLAMLRSMFRWTNEFERNRPKFEAELERYGNKVLRVTESRDAEKMLGV</sequence>
<proteinExistence type="predicted"/>
<dbReference type="PANTHER" id="PTHR37816:SF2">
    <property type="entry name" value="DNA TOPOLOGY MODULATION PROTEIN FLAR-RELATED PROTEIN"/>
    <property type="match status" value="1"/>
</dbReference>
<evidence type="ECO:0008006" key="3">
    <source>
        <dbReference type="Google" id="ProtNLM"/>
    </source>
</evidence>
<dbReference type="PANTHER" id="PTHR37816">
    <property type="entry name" value="YALI0E33011P"/>
    <property type="match status" value="1"/>
</dbReference>